<sequence length="170" mass="18979">MSPIRVQRQRTKGWRTPQCTCGRGDPHPAIYVGRGSRWGNPYKAGTTQIRLPGAENPNIDWEIEGRLGKPNGENVPFYHADGTTTRHTVRPATAQEVTTLHAEMIGGHTGPHTRGQLTWVDQTRAIREQLAGHDLMCWCPLDQPCHADTLIHLANQETKPWRAQPSPPSD</sequence>
<name>W1VFQ2_9ACTO</name>
<accession>W1VFQ2</accession>
<dbReference type="Pfam" id="PF14216">
    <property type="entry name" value="DUF4326"/>
    <property type="match status" value="1"/>
</dbReference>
<evidence type="ECO:0000259" key="1">
    <source>
        <dbReference type="Pfam" id="PF14216"/>
    </source>
</evidence>
<organism evidence="2 3">
    <name type="scientific">Actinomyces urogenitalis DORA_12</name>
    <dbReference type="NCBI Taxonomy" id="1403939"/>
    <lineage>
        <taxon>Bacteria</taxon>
        <taxon>Bacillati</taxon>
        <taxon>Actinomycetota</taxon>
        <taxon>Actinomycetes</taxon>
        <taxon>Actinomycetales</taxon>
        <taxon>Actinomycetaceae</taxon>
        <taxon>Actinomyces</taxon>
    </lineage>
</organism>
<dbReference type="AlphaFoldDB" id="W1VFQ2"/>
<feature type="domain" description="DUF4326" evidence="1">
    <location>
        <begin position="25"/>
        <end position="151"/>
    </location>
</feature>
<evidence type="ECO:0000313" key="3">
    <source>
        <dbReference type="Proteomes" id="UP000018852"/>
    </source>
</evidence>
<gene>
    <name evidence="2" type="ORF">Q605_AUC00802G0012</name>
</gene>
<reference evidence="2 3" key="1">
    <citation type="submission" date="2013-12" db="EMBL/GenBank/DDBJ databases">
        <title>A Varibaculum cambriense genome reconstructed from a premature infant gut community with otherwise low bacterial novelty that shifts toward anaerobic metabolism during the third week of life.</title>
        <authorList>
            <person name="Brown C.T."/>
            <person name="Sharon I."/>
            <person name="Thomas B.C."/>
            <person name="Castelle C.J."/>
            <person name="Morowitz M.J."/>
            <person name="Banfield J.F."/>
        </authorList>
    </citation>
    <scope>NUCLEOTIDE SEQUENCE [LARGE SCALE GENOMIC DNA]</scope>
    <source>
        <strain evidence="3">DORA_12</strain>
    </source>
</reference>
<evidence type="ECO:0000313" key="2">
    <source>
        <dbReference type="EMBL" id="ETJ03705.1"/>
    </source>
</evidence>
<dbReference type="InterPro" id="IPR025475">
    <property type="entry name" value="DUF4326"/>
</dbReference>
<dbReference type="EMBL" id="AZLV01000802">
    <property type="protein sequence ID" value="ETJ03705.1"/>
    <property type="molecule type" value="Genomic_DNA"/>
</dbReference>
<protein>
    <recommendedName>
        <fullName evidence="1">DUF4326 domain-containing protein</fullName>
    </recommendedName>
</protein>
<proteinExistence type="predicted"/>
<comment type="caution">
    <text evidence="2">The sequence shown here is derived from an EMBL/GenBank/DDBJ whole genome shotgun (WGS) entry which is preliminary data.</text>
</comment>
<dbReference type="Proteomes" id="UP000018852">
    <property type="component" value="Unassembled WGS sequence"/>
</dbReference>